<dbReference type="GO" id="GO:0032993">
    <property type="term" value="C:protein-DNA complex"/>
    <property type="evidence" value="ECO:0007669"/>
    <property type="project" value="TreeGrafter"/>
</dbReference>
<feature type="modified residue" description="4-aspartylphosphate" evidence="6">
    <location>
        <position position="415"/>
    </location>
</feature>
<dbReference type="GO" id="GO:0005829">
    <property type="term" value="C:cytosol"/>
    <property type="evidence" value="ECO:0007669"/>
    <property type="project" value="TreeGrafter"/>
</dbReference>
<evidence type="ECO:0000256" key="4">
    <source>
        <dbReference type="ARBA" id="ARBA00023125"/>
    </source>
</evidence>
<dbReference type="InterPro" id="IPR043128">
    <property type="entry name" value="Rev_trsase/Diguanyl_cyclase"/>
</dbReference>
<dbReference type="CDD" id="cd01949">
    <property type="entry name" value="GGDEF"/>
    <property type="match status" value="1"/>
</dbReference>
<dbReference type="CDD" id="cd00383">
    <property type="entry name" value="trans_reg_C"/>
    <property type="match status" value="1"/>
</dbReference>
<dbReference type="SMART" id="SM00862">
    <property type="entry name" value="Trans_reg_C"/>
    <property type="match status" value="1"/>
</dbReference>
<evidence type="ECO:0000256" key="5">
    <source>
        <dbReference type="ARBA" id="ARBA00023163"/>
    </source>
</evidence>
<dbReference type="InterPro" id="IPR016032">
    <property type="entry name" value="Sig_transdc_resp-reg_C-effctor"/>
</dbReference>
<dbReference type="PROSITE" id="PS50887">
    <property type="entry name" value="GGDEF"/>
    <property type="match status" value="1"/>
</dbReference>
<dbReference type="PANTHER" id="PTHR48111">
    <property type="entry name" value="REGULATOR OF RPOS"/>
    <property type="match status" value="1"/>
</dbReference>
<evidence type="ECO:0000256" key="2">
    <source>
        <dbReference type="ARBA" id="ARBA00023012"/>
    </source>
</evidence>
<feature type="region of interest" description="Disordered" evidence="8">
    <location>
        <begin position="225"/>
        <end position="246"/>
    </location>
</feature>
<dbReference type="SUPFAM" id="SSF55073">
    <property type="entry name" value="Nucleotide cyclase"/>
    <property type="match status" value="1"/>
</dbReference>
<dbReference type="GO" id="GO:0006355">
    <property type="term" value="P:regulation of DNA-templated transcription"/>
    <property type="evidence" value="ECO:0007669"/>
    <property type="project" value="InterPro"/>
</dbReference>
<dbReference type="Gene3D" id="6.10.250.690">
    <property type="match status" value="1"/>
</dbReference>
<feature type="compositionally biased region" description="Basic residues" evidence="8">
    <location>
        <begin position="230"/>
        <end position="240"/>
    </location>
</feature>
<keyword evidence="2" id="KW-0902">Two-component regulatory system</keyword>
<sequence length="793" mass="88851">MRILLVEDDELVVQALVKTLRNQNYIIDVAADGQAGLELLKSLIYDLIVLDVMLPKLDGITLCQQLRSQGLRTPVLLLTAQNSSTDKVTGLDAGADDYLTKPFDPQELSARIRALLRRNASALPPVLEWGSLRLDPSTCEVTHDSQVLRLTPKEYGLLELFLRNCHRVFSRSAILDHLWSFQETPGEETVTAHIKGLRRKLKSAGVTEDPIETVYGIGYRLKQTKPQQLKSHKKTSKRLSHPSPEVERQAVAKITGVWERVKEKFSKRVAVLEQATTAMLKDNLGDELRQQAEQSAHKLAGSLGMFDFDEGSRLAKEMESLFQASNSLNPEQMEQLSQLVVALRRELEQATAIERNQFLSAEEQPLVLIVQQELPLAQEWVREAHTRKMRGRIATSPTIARDQILQERPDVVLLDLSSAVNVEAGLSLISELNTFTPPVPILVLTAEDSSIDRAKIARLGGRGFLKKPVSSQQVWGSLTQALQKSQTAQARVMVVDDDPQILMALRNLLNPWGMKLHTLDNPLKFWETIEAASPDLLILDVEMPYHSGIELCQAVRNNRFWAGLPVLFLTAHTDVETMKQVFAVGADDFVSKPIVGPELVTRILNRLERSRLLRNLTRTDALTGVANYRYSSQELNQLLAKAQYQSQPLCFALLKLDCLKQINLQYGHALGEQVLSRFGELLRQSFHSEDVIARWGGSEFVVGMYGMNHSEGKQRLSELLNILRQEQFRTPNHRQVQVVFSAGIVEYPRDGEDLQTLYQAADAWALQAKASGGDHVLSIELQSSSLQTSVSSQ</sequence>
<dbReference type="InterPro" id="IPR036641">
    <property type="entry name" value="HPT_dom_sf"/>
</dbReference>
<evidence type="ECO:0000259" key="11">
    <source>
        <dbReference type="PROSITE" id="PS51755"/>
    </source>
</evidence>
<dbReference type="Pfam" id="PF00990">
    <property type="entry name" value="GGDEF"/>
    <property type="match status" value="1"/>
</dbReference>
<dbReference type="PROSITE" id="PS51755">
    <property type="entry name" value="OMPR_PHOB"/>
    <property type="match status" value="1"/>
</dbReference>
<protein>
    <submittedName>
        <fullName evidence="12">Response regulator</fullName>
    </submittedName>
</protein>
<evidence type="ECO:0000256" key="7">
    <source>
        <dbReference type="PROSITE-ProRule" id="PRU01091"/>
    </source>
</evidence>
<keyword evidence="1 6" id="KW-0597">Phosphoprotein</keyword>
<evidence type="ECO:0000256" key="8">
    <source>
        <dbReference type="SAM" id="MobiDB-lite"/>
    </source>
</evidence>
<evidence type="ECO:0000256" key="3">
    <source>
        <dbReference type="ARBA" id="ARBA00023015"/>
    </source>
</evidence>
<feature type="domain" description="Response regulatory" evidence="9">
    <location>
        <begin position="2"/>
        <end position="116"/>
    </location>
</feature>
<proteinExistence type="predicted"/>
<dbReference type="SMART" id="SM00267">
    <property type="entry name" value="GGDEF"/>
    <property type="match status" value="1"/>
</dbReference>
<gene>
    <name evidence="12" type="ORF">F6J89_08460</name>
</gene>
<feature type="domain" description="Response regulatory" evidence="9">
    <location>
        <begin position="491"/>
        <end position="607"/>
    </location>
</feature>
<keyword evidence="5" id="KW-0804">Transcription</keyword>
<organism evidence="12">
    <name type="scientific">Symploca sp. SIO1C4</name>
    <dbReference type="NCBI Taxonomy" id="2607765"/>
    <lineage>
        <taxon>Bacteria</taxon>
        <taxon>Bacillati</taxon>
        <taxon>Cyanobacteriota</taxon>
        <taxon>Cyanophyceae</taxon>
        <taxon>Coleofasciculales</taxon>
        <taxon>Coleofasciculaceae</taxon>
        <taxon>Symploca</taxon>
    </lineage>
</organism>
<name>A0A6B3NC73_9CYAN</name>
<dbReference type="Gene3D" id="1.10.10.10">
    <property type="entry name" value="Winged helix-like DNA-binding domain superfamily/Winged helix DNA-binding domain"/>
    <property type="match status" value="1"/>
</dbReference>
<dbReference type="Pfam" id="PF01627">
    <property type="entry name" value="Hpt"/>
    <property type="match status" value="1"/>
</dbReference>
<dbReference type="Pfam" id="PF00072">
    <property type="entry name" value="Response_reg"/>
    <property type="match status" value="3"/>
</dbReference>
<dbReference type="GO" id="GO:0000976">
    <property type="term" value="F:transcription cis-regulatory region binding"/>
    <property type="evidence" value="ECO:0007669"/>
    <property type="project" value="TreeGrafter"/>
</dbReference>
<evidence type="ECO:0000256" key="6">
    <source>
        <dbReference type="PROSITE-ProRule" id="PRU00169"/>
    </source>
</evidence>
<dbReference type="SUPFAM" id="SSF46894">
    <property type="entry name" value="C-terminal effector domain of the bipartite response regulators"/>
    <property type="match status" value="1"/>
</dbReference>
<feature type="modified residue" description="4-aspartylphosphate" evidence="6">
    <location>
        <position position="51"/>
    </location>
</feature>
<dbReference type="InterPro" id="IPR001789">
    <property type="entry name" value="Sig_transdc_resp-reg_receiver"/>
</dbReference>
<evidence type="ECO:0000259" key="9">
    <source>
        <dbReference type="PROSITE" id="PS50110"/>
    </source>
</evidence>
<dbReference type="FunFam" id="3.40.50.2300:FF:000002">
    <property type="entry name" value="DNA-binding response regulator PhoP"/>
    <property type="match status" value="1"/>
</dbReference>
<dbReference type="PANTHER" id="PTHR48111:SF15">
    <property type="entry name" value="OMPR SUBFAMILY"/>
    <property type="match status" value="1"/>
</dbReference>
<feature type="domain" description="GGDEF" evidence="10">
    <location>
        <begin position="647"/>
        <end position="781"/>
    </location>
</feature>
<evidence type="ECO:0000313" key="12">
    <source>
        <dbReference type="EMBL" id="NER27654.1"/>
    </source>
</evidence>
<dbReference type="SMART" id="SM00448">
    <property type="entry name" value="REC"/>
    <property type="match status" value="3"/>
</dbReference>
<reference evidence="12" key="1">
    <citation type="submission" date="2019-11" db="EMBL/GenBank/DDBJ databases">
        <title>Genomic insights into an expanded diversity of filamentous marine cyanobacteria reveals the extraordinary biosynthetic potential of Moorea and Okeania.</title>
        <authorList>
            <person name="Ferreira Leao T."/>
            <person name="Wang M."/>
            <person name="Moss N."/>
            <person name="Da Silva R."/>
            <person name="Sanders J."/>
            <person name="Nurk S."/>
            <person name="Gurevich A."/>
            <person name="Humphrey G."/>
            <person name="Reher R."/>
            <person name="Zhu Q."/>
            <person name="Belda-Ferre P."/>
            <person name="Glukhov E."/>
            <person name="Rex R."/>
            <person name="Dorrestein P.C."/>
            <person name="Knight R."/>
            <person name="Pevzner P."/>
            <person name="Gerwick W.H."/>
            <person name="Gerwick L."/>
        </authorList>
    </citation>
    <scope>NUCLEOTIDE SEQUENCE</scope>
    <source>
        <strain evidence="12">SIO1C4</strain>
    </source>
</reference>
<dbReference type="CDD" id="cd00156">
    <property type="entry name" value="REC"/>
    <property type="match status" value="2"/>
</dbReference>
<accession>A0A6B3NC73</accession>
<dbReference type="InterPro" id="IPR036388">
    <property type="entry name" value="WH-like_DNA-bd_sf"/>
</dbReference>
<dbReference type="InterPro" id="IPR001867">
    <property type="entry name" value="OmpR/PhoB-type_DNA-bd"/>
</dbReference>
<dbReference type="InterPro" id="IPR029787">
    <property type="entry name" value="Nucleotide_cyclase"/>
</dbReference>
<dbReference type="PROSITE" id="PS50110">
    <property type="entry name" value="RESPONSE_REGULATORY"/>
    <property type="match status" value="3"/>
</dbReference>
<dbReference type="Pfam" id="PF00486">
    <property type="entry name" value="Trans_reg_C"/>
    <property type="match status" value="1"/>
</dbReference>
<feature type="domain" description="OmpR/PhoB-type" evidence="11">
    <location>
        <begin position="124"/>
        <end position="223"/>
    </location>
</feature>
<dbReference type="SUPFAM" id="SSF52172">
    <property type="entry name" value="CheY-like"/>
    <property type="match status" value="3"/>
</dbReference>
<dbReference type="SUPFAM" id="SSF47226">
    <property type="entry name" value="Histidine-containing phosphotransfer domain, HPT domain"/>
    <property type="match status" value="1"/>
</dbReference>
<evidence type="ECO:0000256" key="1">
    <source>
        <dbReference type="ARBA" id="ARBA00022553"/>
    </source>
</evidence>
<comment type="caution">
    <text evidence="12">The sequence shown here is derived from an EMBL/GenBank/DDBJ whole genome shotgun (WGS) entry which is preliminary data.</text>
</comment>
<dbReference type="InterPro" id="IPR039420">
    <property type="entry name" value="WalR-like"/>
</dbReference>
<dbReference type="InterPro" id="IPR000160">
    <property type="entry name" value="GGDEF_dom"/>
</dbReference>
<feature type="modified residue" description="4-aspartylphosphate" evidence="6">
    <location>
        <position position="540"/>
    </location>
</feature>
<dbReference type="Gene3D" id="1.20.120.160">
    <property type="entry name" value="HPT domain"/>
    <property type="match status" value="1"/>
</dbReference>
<dbReference type="EMBL" id="JAAHFQ010000120">
    <property type="protein sequence ID" value="NER27654.1"/>
    <property type="molecule type" value="Genomic_DNA"/>
</dbReference>
<dbReference type="NCBIfam" id="TIGR00254">
    <property type="entry name" value="GGDEF"/>
    <property type="match status" value="1"/>
</dbReference>
<dbReference type="AlphaFoldDB" id="A0A6B3NC73"/>
<dbReference type="Gene3D" id="3.30.70.270">
    <property type="match status" value="1"/>
</dbReference>
<feature type="domain" description="Response regulatory" evidence="9">
    <location>
        <begin position="366"/>
        <end position="482"/>
    </location>
</feature>
<dbReference type="GO" id="GO:0000156">
    <property type="term" value="F:phosphorelay response regulator activity"/>
    <property type="evidence" value="ECO:0007669"/>
    <property type="project" value="TreeGrafter"/>
</dbReference>
<keyword evidence="3" id="KW-0805">Transcription regulation</keyword>
<dbReference type="Gene3D" id="3.40.50.2300">
    <property type="match status" value="3"/>
</dbReference>
<feature type="DNA-binding region" description="OmpR/PhoB-type" evidence="7">
    <location>
        <begin position="124"/>
        <end position="223"/>
    </location>
</feature>
<evidence type="ECO:0000259" key="10">
    <source>
        <dbReference type="PROSITE" id="PS50887"/>
    </source>
</evidence>
<dbReference type="InterPro" id="IPR008207">
    <property type="entry name" value="Sig_transdc_His_kin_Hpt_dom"/>
</dbReference>
<keyword evidence="4 7" id="KW-0238">DNA-binding</keyword>
<dbReference type="InterPro" id="IPR011006">
    <property type="entry name" value="CheY-like_superfamily"/>
</dbReference>